<feature type="signal peptide" evidence="10">
    <location>
        <begin position="1"/>
        <end position="20"/>
    </location>
</feature>
<evidence type="ECO:0000256" key="4">
    <source>
        <dbReference type="ARBA" id="ARBA00022692"/>
    </source>
</evidence>
<dbReference type="GO" id="GO:0009279">
    <property type="term" value="C:cell outer membrane"/>
    <property type="evidence" value="ECO:0007669"/>
    <property type="project" value="UniProtKB-SubCell"/>
</dbReference>
<keyword evidence="13" id="KW-1185">Reference proteome</keyword>
<dbReference type="PRINTS" id="PR01021">
    <property type="entry name" value="OMPADOMAIN"/>
</dbReference>
<evidence type="ECO:0000256" key="3">
    <source>
        <dbReference type="ARBA" id="ARBA00022452"/>
    </source>
</evidence>
<gene>
    <name evidence="12" type="ORF">DFO77_12927</name>
</gene>
<dbReference type="GO" id="GO:0046930">
    <property type="term" value="C:pore complex"/>
    <property type="evidence" value="ECO:0007669"/>
    <property type="project" value="UniProtKB-KW"/>
</dbReference>
<evidence type="ECO:0000256" key="10">
    <source>
        <dbReference type="SAM" id="SignalP"/>
    </source>
</evidence>
<evidence type="ECO:0000256" key="6">
    <source>
        <dbReference type="ARBA" id="ARBA00023114"/>
    </source>
</evidence>
<dbReference type="GO" id="GO:0006811">
    <property type="term" value="P:monoatomic ion transport"/>
    <property type="evidence" value="ECO:0007669"/>
    <property type="project" value="UniProtKB-KW"/>
</dbReference>
<dbReference type="SUPFAM" id="SSF56925">
    <property type="entry name" value="OMPA-like"/>
    <property type="match status" value="1"/>
</dbReference>
<feature type="chain" id="PRO_5016695435" evidence="10">
    <location>
        <begin position="21"/>
        <end position="441"/>
    </location>
</feature>
<evidence type="ECO:0000259" key="11">
    <source>
        <dbReference type="PROSITE" id="PS51123"/>
    </source>
</evidence>
<feature type="domain" description="OmpA-like" evidence="11">
    <location>
        <begin position="316"/>
        <end position="437"/>
    </location>
</feature>
<dbReference type="InterPro" id="IPR036737">
    <property type="entry name" value="OmpA-like_sf"/>
</dbReference>
<keyword evidence="3" id="KW-1134">Transmembrane beta strand</keyword>
<name>A0A368UKZ9_9BACT</name>
<dbReference type="CDD" id="cd07185">
    <property type="entry name" value="OmpA_C-like"/>
    <property type="match status" value="1"/>
</dbReference>
<keyword evidence="8" id="KW-0998">Cell outer membrane</keyword>
<dbReference type="InterPro" id="IPR006664">
    <property type="entry name" value="OMP_bac"/>
</dbReference>
<evidence type="ECO:0000256" key="2">
    <source>
        <dbReference type="ARBA" id="ARBA00022448"/>
    </source>
</evidence>
<accession>A0A368UKZ9</accession>
<dbReference type="SUPFAM" id="SSF103088">
    <property type="entry name" value="OmpA-like"/>
    <property type="match status" value="1"/>
</dbReference>
<protein>
    <submittedName>
        <fullName evidence="12">Outer membrane protein OmpA-like peptidoglycan-associated protein</fullName>
    </submittedName>
</protein>
<dbReference type="InterPro" id="IPR011250">
    <property type="entry name" value="OMP/PagP_B-barrel"/>
</dbReference>
<evidence type="ECO:0000313" key="13">
    <source>
        <dbReference type="Proteomes" id="UP000252733"/>
    </source>
</evidence>
<keyword evidence="5" id="KW-0406">Ion transport</keyword>
<dbReference type="PANTHER" id="PTHR30329:SF21">
    <property type="entry name" value="LIPOPROTEIN YIAD-RELATED"/>
    <property type="match status" value="1"/>
</dbReference>
<evidence type="ECO:0000313" key="12">
    <source>
        <dbReference type="EMBL" id="RCW29303.1"/>
    </source>
</evidence>
<dbReference type="Proteomes" id="UP000252733">
    <property type="component" value="Unassembled WGS sequence"/>
</dbReference>
<dbReference type="InterPro" id="IPR006665">
    <property type="entry name" value="OmpA-like"/>
</dbReference>
<evidence type="ECO:0000256" key="8">
    <source>
        <dbReference type="ARBA" id="ARBA00023237"/>
    </source>
</evidence>
<proteinExistence type="predicted"/>
<sequence>MRKILFVIVISVFVCISANAQQIDFYNLEEEQIYNPARKYNTWSLTAGIGPVVYYTDVVDYSVFPSQNWKFGPSLLVSKQLGRPWSVDAQFLMADMYGEKNSRFFEGDFYDLTLNLNVSINQLVLFGPIRDRLNIYGKIGLGVNYFRARQRNIETGEWITVGDVHGGTPGYPRPYGWSDDDFLAIGYEKDNPEEKTDRGSEMVIPIGLGIDYRINKSFDLGFELMLRNLSQDNLDVNLTGADNDSYMSTAVTVTYKIGKKDKRHALWTYKDFNMGWQRDRRVDPNAQKLDSLRQRLEEIAATDSSVTDTTFIYREKIEHRKILAASVFFDFDKSAIKPDAHKVIAIVSRFMKEHPDEKILVKGYCDERGADDYNVRLSQRRCDAVMDVLVNDYGLDENRITTEPNGEGKLLSDTKKLAPRGVHMVNRRVDIFVVRESNIEE</sequence>
<comment type="subcellular location">
    <subcellularLocation>
        <location evidence="1">Cell outer membrane</location>
        <topology evidence="1">Multi-pass membrane protein</topology>
    </subcellularLocation>
</comment>
<keyword evidence="4" id="KW-0812">Transmembrane</keyword>
<dbReference type="PANTHER" id="PTHR30329">
    <property type="entry name" value="STATOR ELEMENT OF FLAGELLAR MOTOR COMPLEX"/>
    <property type="match status" value="1"/>
</dbReference>
<evidence type="ECO:0000256" key="5">
    <source>
        <dbReference type="ARBA" id="ARBA00023065"/>
    </source>
</evidence>
<evidence type="ECO:0000256" key="9">
    <source>
        <dbReference type="PROSITE-ProRule" id="PRU00473"/>
    </source>
</evidence>
<keyword evidence="10" id="KW-0732">Signal</keyword>
<dbReference type="PROSITE" id="PS51123">
    <property type="entry name" value="OMPA_2"/>
    <property type="match status" value="1"/>
</dbReference>
<dbReference type="EMBL" id="QPIZ01000029">
    <property type="protein sequence ID" value="RCW29303.1"/>
    <property type="molecule type" value="Genomic_DNA"/>
</dbReference>
<comment type="caution">
    <text evidence="12">The sequence shown here is derived from an EMBL/GenBank/DDBJ whole genome shotgun (WGS) entry which is preliminary data.</text>
</comment>
<dbReference type="Gene3D" id="3.30.1330.60">
    <property type="entry name" value="OmpA-like domain"/>
    <property type="match status" value="1"/>
</dbReference>
<dbReference type="RefSeq" id="WP_114437904.1">
    <property type="nucleotide sequence ID" value="NZ_QPIZ01000029.1"/>
</dbReference>
<dbReference type="GO" id="GO:0015288">
    <property type="term" value="F:porin activity"/>
    <property type="evidence" value="ECO:0007669"/>
    <property type="project" value="UniProtKB-KW"/>
</dbReference>
<keyword evidence="6" id="KW-0626">Porin</keyword>
<dbReference type="Pfam" id="PF00691">
    <property type="entry name" value="OmpA"/>
    <property type="match status" value="1"/>
</dbReference>
<keyword evidence="2" id="KW-0813">Transport</keyword>
<evidence type="ECO:0000256" key="1">
    <source>
        <dbReference type="ARBA" id="ARBA00004571"/>
    </source>
</evidence>
<dbReference type="InterPro" id="IPR050330">
    <property type="entry name" value="Bact_OuterMem_StrucFunc"/>
</dbReference>
<keyword evidence="7 9" id="KW-0472">Membrane</keyword>
<dbReference type="AlphaFoldDB" id="A0A368UKZ9"/>
<evidence type="ECO:0000256" key="7">
    <source>
        <dbReference type="ARBA" id="ARBA00023136"/>
    </source>
</evidence>
<organism evidence="12 13">
    <name type="scientific">Marinilabilia salmonicolor</name>
    <dbReference type="NCBI Taxonomy" id="989"/>
    <lineage>
        <taxon>Bacteria</taxon>
        <taxon>Pseudomonadati</taxon>
        <taxon>Bacteroidota</taxon>
        <taxon>Bacteroidia</taxon>
        <taxon>Marinilabiliales</taxon>
        <taxon>Marinilabiliaceae</taxon>
        <taxon>Marinilabilia</taxon>
    </lineage>
</organism>
<reference evidence="12 13" key="1">
    <citation type="submission" date="2018-07" db="EMBL/GenBank/DDBJ databases">
        <title>Freshwater and sediment microbial communities from various areas in North America, analyzing microbe dynamics in response to fracking.</title>
        <authorList>
            <person name="Lamendella R."/>
        </authorList>
    </citation>
    <scope>NUCLEOTIDE SEQUENCE [LARGE SCALE GENOMIC DNA]</scope>
    <source>
        <strain evidence="12 13">160A</strain>
    </source>
</reference>